<name>A0A7X9UB02_9ACTN</name>
<dbReference type="EMBL" id="JABBCP010000001">
    <property type="protein sequence ID" value="NMF55063.1"/>
    <property type="molecule type" value="Genomic_DNA"/>
</dbReference>
<dbReference type="AlphaFoldDB" id="A0A7X9UB02"/>
<organism evidence="2 3">
    <name type="scientific">Collinsella acetigenes</name>
    <dbReference type="NCBI Taxonomy" id="2713419"/>
    <lineage>
        <taxon>Bacteria</taxon>
        <taxon>Bacillati</taxon>
        <taxon>Actinomycetota</taxon>
        <taxon>Coriobacteriia</taxon>
        <taxon>Coriobacteriales</taxon>
        <taxon>Coriobacteriaceae</taxon>
        <taxon>Collinsella</taxon>
    </lineage>
</organism>
<accession>A0A7X9UB02</accession>
<keyword evidence="3" id="KW-1185">Reference proteome</keyword>
<keyword evidence="1" id="KW-1133">Transmembrane helix</keyword>
<comment type="caution">
    <text evidence="2">The sequence shown here is derived from an EMBL/GenBank/DDBJ whole genome shotgun (WGS) entry which is preliminary data.</text>
</comment>
<proteinExistence type="predicted"/>
<feature type="transmembrane region" description="Helical" evidence="1">
    <location>
        <begin position="7"/>
        <end position="30"/>
    </location>
</feature>
<evidence type="ECO:0000313" key="2">
    <source>
        <dbReference type="EMBL" id="NMF55063.1"/>
    </source>
</evidence>
<dbReference type="RefSeq" id="WP_169276797.1">
    <property type="nucleotide sequence ID" value="NZ_JABBCP010000001.1"/>
</dbReference>
<keyword evidence="1" id="KW-0812">Transmembrane</keyword>
<evidence type="ECO:0000256" key="1">
    <source>
        <dbReference type="SAM" id="Phobius"/>
    </source>
</evidence>
<sequence length="160" mass="16532">MKKFFKTFGGVLMGIVVVFGILSVLCNTLLAGTPLASTLQQLGGGAGATAANVALDASGIKGKLDSELRSHAGDIAAATGLSEGQVEDIINQIDISSWSVTTLPADATVAGSFQTSYQGTNVTVTTYTDPSYVSISPWGQTITLAVPESSQNYVSYLSYL</sequence>
<gene>
    <name evidence="2" type="ORF">HF320_01765</name>
</gene>
<dbReference type="Proteomes" id="UP000546970">
    <property type="component" value="Unassembled WGS sequence"/>
</dbReference>
<reference evidence="2 3" key="1">
    <citation type="submission" date="2020-04" db="EMBL/GenBank/DDBJ databases">
        <title>Collinsella sp. KGMB02528 nov., an anaerobic actinobacterium isolated from human feces.</title>
        <authorList>
            <person name="Han K.-I."/>
            <person name="Eom M.K."/>
            <person name="Kim J.-S."/>
            <person name="Lee K.C."/>
            <person name="Suh M.K."/>
            <person name="Park S.-H."/>
            <person name="Lee J.H."/>
            <person name="Kang S.W."/>
            <person name="Park J.-E."/>
            <person name="Oh B.S."/>
            <person name="Yu S.Y."/>
            <person name="Choi S.-H."/>
            <person name="Lee D.H."/>
            <person name="Yoon H."/>
            <person name="Kim B.-Y."/>
            <person name="Lee J.H."/>
            <person name="Lee J.-S."/>
        </authorList>
    </citation>
    <scope>NUCLEOTIDE SEQUENCE [LARGE SCALE GENOMIC DNA]</scope>
    <source>
        <strain evidence="2 3">KGMB02528</strain>
    </source>
</reference>
<keyword evidence="1" id="KW-0472">Membrane</keyword>
<evidence type="ECO:0000313" key="3">
    <source>
        <dbReference type="Proteomes" id="UP000546970"/>
    </source>
</evidence>
<protein>
    <submittedName>
        <fullName evidence="2">Uncharacterized protein</fullName>
    </submittedName>
</protein>